<name>A0A0X8G8A8_9FLAO</name>
<dbReference type="Gene3D" id="3.40.50.12780">
    <property type="entry name" value="N-terminal domain of ligase-like"/>
    <property type="match status" value="1"/>
</dbReference>
<dbReference type="Proteomes" id="UP000059672">
    <property type="component" value="Chromosome"/>
</dbReference>
<evidence type="ECO:0000259" key="2">
    <source>
        <dbReference type="Pfam" id="PF23572"/>
    </source>
</evidence>
<gene>
    <name evidence="3" type="ORF">Lupro_09645</name>
</gene>
<evidence type="ECO:0008006" key="5">
    <source>
        <dbReference type="Google" id="ProtNLM"/>
    </source>
</evidence>
<dbReference type="GO" id="GO:0016881">
    <property type="term" value="F:acid-amino acid ligase activity"/>
    <property type="evidence" value="ECO:0007669"/>
    <property type="project" value="TreeGrafter"/>
</dbReference>
<reference evidence="3" key="2">
    <citation type="journal article" date="2016" name="Int. J. Syst. Evol. Microbiol.">
        <title>Lutibacter profundi sp. nov., isolated from a deep-sea hydrothermal system on the Arctic Mid-Ocean Ridge and emended description of the genus Lutibacter.</title>
        <authorList>
            <person name="Le Moine Bauer S."/>
            <person name="Roalkvam I."/>
            <person name="Steen I.H."/>
            <person name="Dahle H."/>
        </authorList>
    </citation>
    <scope>NUCLEOTIDE SEQUENCE [LARGE SCALE GENOMIC DNA]</scope>
    <source>
        <strain evidence="3">LP1</strain>
    </source>
</reference>
<sequence>MSIKSSLAKPFAKQVAVKFYKKSNNAIKVQQEVFKKLISNAKETVFGEDHNFSSIKSYKDFKKQVPIRDYEALKPYVEKVVAGEPNILWKGKPLYFAKTSGTTSGAKYIPLTKESMPTHITAARNALLLYINQTNKSDFVNGKMIFLQGSPELDETNGIKTGRLSGIAAHYVPKYLTKNRMPSWETNCIDDWETKVDAIVEETVNENMTLISGIPSWVQMYFEKLIEKTGKKVGEIFPNFNLFVYGGVNFEPYRNKFEDLIGRKVDTIELYPASEGFIAYQDSQTKKGMMLLVDNGMFYEFIPSEEFFDENPTRISLADVKVGVNYVLILNTNAGLWGYNIGDTIEFISVNPPRIRVTGRIKHFISAFGEHVIAKEVEQAINENTVNTKISITEFTVAPQITPKIGLPYHEWFIEFKNEPENLQDFATKIDLSMQQQNSYYLDLIEGKILQPLKITAIEKGGFNSYMKSVGKLGGQNKVPRLANDRKIANELSKFKVK</sequence>
<proteinExistence type="predicted"/>
<evidence type="ECO:0000313" key="4">
    <source>
        <dbReference type="Proteomes" id="UP000059672"/>
    </source>
</evidence>
<dbReference type="PANTHER" id="PTHR31901">
    <property type="entry name" value="GH3 DOMAIN-CONTAINING PROTEIN"/>
    <property type="match status" value="1"/>
</dbReference>
<dbReference type="Pfam" id="PF03321">
    <property type="entry name" value="GH3"/>
    <property type="match status" value="1"/>
</dbReference>
<dbReference type="EMBL" id="CP013355">
    <property type="protein sequence ID" value="AMC11513.1"/>
    <property type="molecule type" value="Genomic_DNA"/>
</dbReference>
<evidence type="ECO:0000313" key="3">
    <source>
        <dbReference type="EMBL" id="AMC11513.1"/>
    </source>
</evidence>
<dbReference type="PANTHER" id="PTHR31901:SF9">
    <property type="entry name" value="GH3 DOMAIN-CONTAINING PROTEIN"/>
    <property type="match status" value="1"/>
</dbReference>
<dbReference type="OrthoDB" id="5678283at2"/>
<dbReference type="InterPro" id="IPR004993">
    <property type="entry name" value="GH3"/>
</dbReference>
<dbReference type="PATRIC" id="fig|1622118.3.peg.1992"/>
<feature type="domain" description="GH3 middle" evidence="1">
    <location>
        <begin position="291"/>
        <end position="360"/>
    </location>
</feature>
<dbReference type="KEGG" id="lut:Lupro_09645"/>
<dbReference type="GO" id="GO:0005737">
    <property type="term" value="C:cytoplasm"/>
    <property type="evidence" value="ECO:0007669"/>
    <property type="project" value="TreeGrafter"/>
</dbReference>
<dbReference type="RefSeq" id="WP_068209397.1">
    <property type="nucleotide sequence ID" value="NZ_CP013355.1"/>
</dbReference>
<dbReference type="InterPro" id="IPR042099">
    <property type="entry name" value="ANL_N_sf"/>
</dbReference>
<dbReference type="AlphaFoldDB" id="A0A0X8G8A8"/>
<reference evidence="3" key="1">
    <citation type="submission" date="2015-12" db="EMBL/GenBank/DDBJ databases">
        <authorList>
            <person name="Shamseldin A."/>
            <person name="Moawad H."/>
            <person name="Abd El-Rahim W.M."/>
            <person name="Sadowsky M.J."/>
        </authorList>
    </citation>
    <scope>NUCLEOTIDE SEQUENCE</scope>
    <source>
        <strain evidence="3">LP1</strain>
    </source>
</reference>
<dbReference type="InterPro" id="IPR055378">
    <property type="entry name" value="GH3_C"/>
</dbReference>
<organism evidence="3 4">
    <name type="scientific">Lutibacter profundi</name>
    <dbReference type="NCBI Taxonomy" id="1622118"/>
    <lineage>
        <taxon>Bacteria</taxon>
        <taxon>Pseudomonadati</taxon>
        <taxon>Bacteroidota</taxon>
        <taxon>Flavobacteriia</taxon>
        <taxon>Flavobacteriales</taxon>
        <taxon>Flavobacteriaceae</taxon>
        <taxon>Lutibacter</taxon>
    </lineage>
</organism>
<dbReference type="STRING" id="1622118.Lupro_09645"/>
<feature type="domain" description="GH3 C-terminal" evidence="2">
    <location>
        <begin position="375"/>
        <end position="487"/>
    </location>
</feature>
<dbReference type="Pfam" id="PF23572">
    <property type="entry name" value="GH3_C"/>
    <property type="match status" value="1"/>
</dbReference>
<dbReference type="InterPro" id="IPR055377">
    <property type="entry name" value="GH3_M"/>
</dbReference>
<dbReference type="Pfam" id="PF23571">
    <property type="entry name" value="GH3_M"/>
    <property type="match status" value="1"/>
</dbReference>
<accession>A0A0X8G8A8</accession>
<evidence type="ECO:0000259" key="1">
    <source>
        <dbReference type="Pfam" id="PF23571"/>
    </source>
</evidence>
<protein>
    <recommendedName>
        <fullName evidence="5">GH3 auxin-responsive promoter</fullName>
    </recommendedName>
</protein>
<keyword evidence="4" id="KW-1185">Reference proteome</keyword>